<dbReference type="EMBL" id="PQFF01000035">
    <property type="protein sequence ID" value="RHZ87332.1"/>
    <property type="molecule type" value="Genomic_DNA"/>
</dbReference>
<name>A0A397JJ76_9GLOM</name>
<comment type="caution">
    <text evidence="1">The sequence shown here is derived from an EMBL/GenBank/DDBJ whole genome shotgun (WGS) entry which is preliminary data.</text>
</comment>
<reference evidence="1 2" key="1">
    <citation type="submission" date="2018-08" db="EMBL/GenBank/DDBJ databases">
        <title>Genome and evolution of the arbuscular mycorrhizal fungus Diversispora epigaea (formerly Glomus versiforme) and its bacterial endosymbionts.</title>
        <authorList>
            <person name="Sun X."/>
            <person name="Fei Z."/>
            <person name="Harrison M."/>
        </authorList>
    </citation>
    <scope>NUCLEOTIDE SEQUENCE [LARGE SCALE GENOMIC DNA]</scope>
    <source>
        <strain evidence="1 2">IT104</strain>
    </source>
</reference>
<proteinExistence type="predicted"/>
<gene>
    <name evidence="1" type="ORF">Glove_37g19</name>
</gene>
<dbReference type="AlphaFoldDB" id="A0A397JJ76"/>
<dbReference type="PANTHER" id="PTHR31424:SF5">
    <property type="entry name" value="APPLE DOMAIN-CONTAINING PROTEIN"/>
    <property type="match status" value="1"/>
</dbReference>
<protein>
    <submittedName>
        <fullName evidence="1">Uncharacterized protein</fullName>
    </submittedName>
</protein>
<dbReference type="PANTHER" id="PTHR31424">
    <property type="entry name" value="PROTEIN CBG23806"/>
    <property type="match status" value="1"/>
</dbReference>
<organism evidence="1 2">
    <name type="scientific">Diversispora epigaea</name>
    <dbReference type="NCBI Taxonomy" id="1348612"/>
    <lineage>
        <taxon>Eukaryota</taxon>
        <taxon>Fungi</taxon>
        <taxon>Fungi incertae sedis</taxon>
        <taxon>Mucoromycota</taxon>
        <taxon>Glomeromycotina</taxon>
        <taxon>Glomeromycetes</taxon>
        <taxon>Diversisporales</taxon>
        <taxon>Diversisporaceae</taxon>
        <taxon>Diversispora</taxon>
    </lineage>
</organism>
<evidence type="ECO:0000313" key="1">
    <source>
        <dbReference type="EMBL" id="RHZ87332.1"/>
    </source>
</evidence>
<evidence type="ECO:0000313" key="2">
    <source>
        <dbReference type="Proteomes" id="UP000266861"/>
    </source>
</evidence>
<sequence>MSNQSNENDENDENLNYGGLISLRYKSGNYIFVSWYNMLSLGYYPANIIMTQKNSKDGKRYWIPDNYIIETELGNKKLRCETKYISDQKVKYAIFWKESDAAEWSIYNEKSATGTVIASQISGPRIFGFDIEKLHQCRLEISVGPRISRKRPISTIKSKSGQNKRFAAFSKDAEQKLLPLIKKHQLTNTTEQPVISIKNIELDFNGEIINLIYNKNIEPAKLDSVVRACDESLLSRDGYRRLTAIESHLICEYRIEEQRNNITNNINKKIRIGTFNLNETNLIDDELDIQPDEGILVEKTDIGTGVYRSISTILETLISIWKNGKNGSSPILKQGDTIKLKIGGDGRNVGRKQSHVMMTFCLLNEKEKVLKPNHQYCICLYIGHENYNDLMKIGKLFQHQLSDLQDNGIIDKDNVHWNIELFFSGDWKFMYIIMSLNAPNSKFFCLYCNCSSELRWNMDINFENTGNTACKNRKPAIFPAIKQENYIPDELHLLLRISDILLEYKKKMLEKFPVSQFVYGIRGKDIEYLWREFYRLYKVLNQNYLTNQDINQFEIDAQNWIRLFCRPAQGSTNNSNQIQGLYRKEDITPYMHVFAKHISQFLQQLKEKDLSLKFFSTSSIEKKNHNQVRLFFGGTTMGGGTDGKSVVYNIMSFENRQLYYKINNTPKKIIARNINSNKENII</sequence>
<accession>A0A397JJ76</accession>
<dbReference type="Proteomes" id="UP000266861">
    <property type="component" value="Unassembled WGS sequence"/>
</dbReference>
<keyword evidence="2" id="KW-1185">Reference proteome</keyword>